<dbReference type="Pfam" id="PF00501">
    <property type="entry name" value="AMP-binding"/>
    <property type="match status" value="1"/>
</dbReference>
<dbReference type="SUPFAM" id="SSF56801">
    <property type="entry name" value="Acetyl-CoA synthetase-like"/>
    <property type="match status" value="1"/>
</dbReference>
<reference evidence="5" key="1">
    <citation type="journal article" date="2013" name="PLoS ONE">
        <title>Biosynthesis of vitamins and cofactors in bacterium-harbouring trypanosomatids depends on the symbiotic association as revealed by genomic analyses.</title>
        <authorList>
            <person name="Klein C.C."/>
            <person name="Alves J.M."/>
            <person name="Serrano M.G."/>
            <person name="Buck G.A."/>
            <person name="Vasconcelos A.T."/>
            <person name="Sagot M.F."/>
            <person name="Teixeira M.M."/>
            <person name="Camargo E.P."/>
            <person name="Motta M.C."/>
        </authorList>
    </citation>
    <scope>NUCLEOTIDE SEQUENCE</scope>
    <source>
        <strain evidence="5">TCC219</strain>
    </source>
</reference>
<proteinExistence type="inferred from homology"/>
<dbReference type="EC" id="6.2.1.12" evidence="5"/>
<accession>T1YTF1</accession>
<evidence type="ECO:0000313" key="5">
    <source>
        <dbReference type="EMBL" id="AGU68028.1"/>
    </source>
</evidence>
<dbReference type="InterPro" id="IPR020845">
    <property type="entry name" value="AMP-binding_CS"/>
</dbReference>
<dbReference type="InterPro" id="IPR025110">
    <property type="entry name" value="AMP-bd_C"/>
</dbReference>
<feature type="domain" description="AMP-binding enzyme C-terminal" evidence="4">
    <location>
        <begin position="528"/>
        <end position="610"/>
    </location>
</feature>
<sequence>MLRFNSFASSAAAARVCTRRAAVTATAAVATTTTITPARSFMTTTTTTSMTMVPKQMSGSALHFQRRAKVYINEKGQRIFASDSPTIIPELEQETTLYEFILKRIRAAQQDKAAVIQEETGEQYTYAQMPGKIEHVAEVLYSNGIRKGDGVCIAISNHIVFGPLVFGTLRLGAIVSTVNAVSDVETLSHYLATNKAKVVVGMKFYHKELEAAVDRVMRETNRSVKIIYPEDFMKAPSPGAIPADYDGLSGATLDDTVFIPFSSGTTGLPKGTQLTNRCLIANSIQITRSVPLTAKDVTAGVLPYFHIFAFTANLASYLTAGGTQVVMNKYTLDSFTACVEKYGVTMNFVAPPIVISLLKNAETYKHRNMSSLDALICAAAPLGVDVQKAMKKVLPECQVVQAYGMTEMSPLTNSTVRGSVGKPLGSVGPLCSDVEMRIVKVDDSQQSGADKSAGVDAAEGEEGEIWYRGPNQMKGYLNPEDTAKCMQDGWYRTGDIGRVDPATEELFITDRLKELIKYKGFQVSPASLENVLLDHPWVQDCIVVGVSDPRDVSFEVPRALVVLKSNLPTDDVINAVDSILHFTMKRCPPHMRLHGGLRIVKQIPKNASGKLLRRMARQQEVAYLKENWERSGGDRHDAAEASGKGAH</sequence>
<dbReference type="InterPro" id="IPR042099">
    <property type="entry name" value="ANL_N_sf"/>
</dbReference>
<dbReference type="Pfam" id="PF13193">
    <property type="entry name" value="AMP-binding_C"/>
    <property type="match status" value="1"/>
</dbReference>
<dbReference type="EMBL" id="KF160254">
    <property type="protein sequence ID" value="AGU68028.1"/>
    <property type="molecule type" value="Genomic_DNA"/>
</dbReference>
<protein>
    <submittedName>
        <fullName evidence="5">4-coumarate--CoA ligase</fullName>
        <ecNumber evidence="5">6.2.1.12</ecNumber>
    </submittedName>
</protein>
<evidence type="ECO:0000256" key="1">
    <source>
        <dbReference type="ARBA" id="ARBA00006432"/>
    </source>
</evidence>
<name>T1YTF1_9TRYP</name>
<dbReference type="InterPro" id="IPR045851">
    <property type="entry name" value="AMP-bd_C_sf"/>
</dbReference>
<evidence type="ECO:0000259" key="3">
    <source>
        <dbReference type="Pfam" id="PF00501"/>
    </source>
</evidence>
<dbReference type="AlphaFoldDB" id="T1YTF1"/>
<dbReference type="Gene3D" id="3.40.50.12780">
    <property type="entry name" value="N-terminal domain of ligase-like"/>
    <property type="match status" value="1"/>
</dbReference>
<dbReference type="PROSITE" id="PS00455">
    <property type="entry name" value="AMP_BINDING"/>
    <property type="match status" value="1"/>
</dbReference>
<organism evidence="5">
    <name type="scientific">Strigomonas galati</name>
    <dbReference type="NCBI Taxonomy" id="1003336"/>
    <lineage>
        <taxon>Eukaryota</taxon>
        <taxon>Discoba</taxon>
        <taxon>Euglenozoa</taxon>
        <taxon>Kinetoplastea</taxon>
        <taxon>Metakinetoplastina</taxon>
        <taxon>Trypanosomatida</taxon>
        <taxon>Trypanosomatidae</taxon>
        <taxon>Strigomonadinae</taxon>
        <taxon>Strigomonas</taxon>
    </lineage>
</organism>
<feature type="domain" description="AMP-dependent synthetase/ligase" evidence="3">
    <location>
        <begin position="107"/>
        <end position="477"/>
    </location>
</feature>
<dbReference type="PANTHER" id="PTHR24096:SF149">
    <property type="entry name" value="AMP-BINDING DOMAIN-CONTAINING PROTEIN-RELATED"/>
    <property type="match status" value="1"/>
</dbReference>
<evidence type="ECO:0000256" key="2">
    <source>
        <dbReference type="ARBA" id="ARBA00022598"/>
    </source>
</evidence>
<dbReference type="PANTHER" id="PTHR24096">
    <property type="entry name" value="LONG-CHAIN-FATTY-ACID--COA LIGASE"/>
    <property type="match status" value="1"/>
</dbReference>
<keyword evidence="2 5" id="KW-0436">Ligase</keyword>
<dbReference type="GO" id="GO:0016207">
    <property type="term" value="F:4-coumarate-CoA ligase activity"/>
    <property type="evidence" value="ECO:0007669"/>
    <property type="project" value="UniProtKB-EC"/>
</dbReference>
<dbReference type="InterPro" id="IPR000873">
    <property type="entry name" value="AMP-dep_synth/lig_dom"/>
</dbReference>
<comment type="similarity">
    <text evidence="1">Belongs to the ATP-dependent AMP-binding enzyme family.</text>
</comment>
<evidence type="ECO:0000259" key="4">
    <source>
        <dbReference type="Pfam" id="PF13193"/>
    </source>
</evidence>
<dbReference type="Gene3D" id="3.30.300.30">
    <property type="match status" value="1"/>
</dbReference>